<name>A0ABN2H7V7_9ACTN</name>
<dbReference type="InterPro" id="IPR050765">
    <property type="entry name" value="Riboflavin_Biosynth_HTPR"/>
</dbReference>
<reference evidence="2 3" key="1">
    <citation type="journal article" date="2019" name="Int. J. Syst. Evol. Microbiol.">
        <title>The Global Catalogue of Microorganisms (GCM) 10K type strain sequencing project: providing services to taxonomists for standard genome sequencing and annotation.</title>
        <authorList>
            <consortium name="The Broad Institute Genomics Platform"/>
            <consortium name="The Broad Institute Genome Sequencing Center for Infectious Disease"/>
            <person name="Wu L."/>
            <person name="Ma J."/>
        </authorList>
    </citation>
    <scope>NUCLEOTIDE SEQUENCE [LARGE SCALE GENOMIC DNA]</scope>
    <source>
        <strain evidence="2 3">JCM 14718</strain>
    </source>
</reference>
<organism evidence="2 3">
    <name type="scientific">Fodinicola feengrottensis</name>
    <dbReference type="NCBI Taxonomy" id="435914"/>
    <lineage>
        <taxon>Bacteria</taxon>
        <taxon>Bacillati</taxon>
        <taxon>Actinomycetota</taxon>
        <taxon>Actinomycetes</taxon>
        <taxon>Mycobacteriales</taxon>
        <taxon>Fodinicola</taxon>
    </lineage>
</organism>
<sequence length="179" mass="19453">MGKITASIYVTLDGVVESPAWTGPYFNDKAGEHAHELLFASDALLLGRLTYEGMAKAWPTMTHEGEFAERMNSIPKHVASSTLTDFEWNATGIAGDVVEGVRALKESDQDLLIYGSAGLVNTLFPHGLIDEYRLWLAPVVQGTGRRLFDEGIDPTTLELIGTRDLGSGALVLSYKPAEK</sequence>
<dbReference type="EMBL" id="BAAANY010000011">
    <property type="protein sequence ID" value="GAA1683092.1"/>
    <property type="molecule type" value="Genomic_DNA"/>
</dbReference>
<dbReference type="SUPFAM" id="SSF53597">
    <property type="entry name" value="Dihydrofolate reductase-like"/>
    <property type="match status" value="1"/>
</dbReference>
<dbReference type="InterPro" id="IPR024072">
    <property type="entry name" value="DHFR-like_dom_sf"/>
</dbReference>
<dbReference type="PANTHER" id="PTHR38011">
    <property type="entry name" value="DIHYDROFOLATE REDUCTASE FAMILY PROTEIN (AFU_ORTHOLOGUE AFUA_8G06820)"/>
    <property type="match status" value="1"/>
</dbReference>
<dbReference type="InterPro" id="IPR002734">
    <property type="entry name" value="RibDG_C"/>
</dbReference>
<proteinExistence type="predicted"/>
<dbReference type="RefSeq" id="WP_163569119.1">
    <property type="nucleotide sequence ID" value="NZ_BAAANY010000011.1"/>
</dbReference>
<dbReference type="Pfam" id="PF01872">
    <property type="entry name" value="RibD_C"/>
    <property type="match status" value="1"/>
</dbReference>
<dbReference type="PANTHER" id="PTHR38011:SF11">
    <property type="entry name" value="2,5-DIAMINO-6-RIBOSYLAMINO-4(3H)-PYRIMIDINONE 5'-PHOSPHATE REDUCTASE"/>
    <property type="match status" value="1"/>
</dbReference>
<gene>
    <name evidence="2" type="ORF">GCM10009765_35380</name>
</gene>
<accession>A0ABN2H7V7</accession>
<evidence type="ECO:0000313" key="2">
    <source>
        <dbReference type="EMBL" id="GAA1683092.1"/>
    </source>
</evidence>
<comment type="caution">
    <text evidence="2">The sequence shown here is derived from an EMBL/GenBank/DDBJ whole genome shotgun (WGS) entry which is preliminary data.</text>
</comment>
<protein>
    <submittedName>
        <fullName evidence="2">Dihydrofolate reductase family protein</fullName>
    </submittedName>
</protein>
<dbReference type="Gene3D" id="3.40.430.10">
    <property type="entry name" value="Dihydrofolate Reductase, subunit A"/>
    <property type="match status" value="1"/>
</dbReference>
<evidence type="ECO:0000313" key="3">
    <source>
        <dbReference type="Proteomes" id="UP001500618"/>
    </source>
</evidence>
<feature type="domain" description="Bacterial bifunctional deaminase-reductase C-terminal" evidence="1">
    <location>
        <begin position="3"/>
        <end position="170"/>
    </location>
</feature>
<dbReference type="Proteomes" id="UP001500618">
    <property type="component" value="Unassembled WGS sequence"/>
</dbReference>
<keyword evidence="3" id="KW-1185">Reference proteome</keyword>
<evidence type="ECO:0000259" key="1">
    <source>
        <dbReference type="Pfam" id="PF01872"/>
    </source>
</evidence>